<dbReference type="EMBL" id="CP051627">
    <property type="protein sequence ID" value="UPT22219.1"/>
    <property type="molecule type" value="Genomic_DNA"/>
</dbReference>
<dbReference type="RefSeq" id="WP_248590699.1">
    <property type="nucleotide sequence ID" value="NZ_BAABEB010000005.1"/>
</dbReference>
<evidence type="ECO:0000256" key="3">
    <source>
        <dbReference type="ARBA" id="ARBA00023087"/>
    </source>
</evidence>
<keyword evidence="2" id="KW-0130">Cell adhesion</keyword>
<evidence type="ECO:0000256" key="4">
    <source>
        <dbReference type="SAM" id="SignalP"/>
    </source>
</evidence>
<gene>
    <name evidence="6" type="ORF">FOF52_15635</name>
</gene>
<keyword evidence="3" id="KW-0034">Amyloid</keyword>
<keyword evidence="1" id="KW-0964">Secreted</keyword>
<protein>
    <submittedName>
        <fullName evidence="6">DUF320 domain-containing protein</fullName>
    </submittedName>
</protein>
<dbReference type="Proteomes" id="UP000832041">
    <property type="component" value="Chromosome"/>
</dbReference>
<dbReference type="PROSITE" id="PS51884">
    <property type="entry name" value="CHAPLIN"/>
    <property type="match status" value="1"/>
</dbReference>
<evidence type="ECO:0000259" key="5">
    <source>
        <dbReference type="PROSITE" id="PS51884"/>
    </source>
</evidence>
<proteinExistence type="predicted"/>
<sequence length="82" mass="7972">MLKKTLAVAAVTAAATVSLTGTALAHSSHHGDDVITSGKGSVLGGNQLVVDANVPVNVCGNAIAILGIAYADCWASGAGVID</sequence>
<evidence type="ECO:0000313" key="7">
    <source>
        <dbReference type="Proteomes" id="UP000832041"/>
    </source>
</evidence>
<reference evidence="6 7" key="1">
    <citation type="submission" date="2020-04" db="EMBL/GenBank/DDBJ databases">
        <title>Thermobifida alba genome sequencing and assembly.</title>
        <authorList>
            <person name="Luzics S."/>
            <person name="Horvath B."/>
            <person name="Nagy I."/>
            <person name="Toth A."/>
            <person name="Nagy I."/>
            <person name="Kukolya J."/>
        </authorList>
    </citation>
    <scope>NUCLEOTIDE SEQUENCE [LARGE SCALE GENOMIC DNA]</scope>
    <source>
        <strain evidence="6 7">DSM 43795</strain>
    </source>
</reference>
<evidence type="ECO:0000256" key="1">
    <source>
        <dbReference type="ARBA" id="ARBA00022512"/>
    </source>
</evidence>
<accession>A0ABY4L3I6</accession>
<name>A0ABY4L3I6_THEAE</name>
<feature type="domain" description="Chaplin" evidence="5">
    <location>
        <begin position="39"/>
        <end position="79"/>
    </location>
</feature>
<evidence type="ECO:0000313" key="6">
    <source>
        <dbReference type="EMBL" id="UPT22219.1"/>
    </source>
</evidence>
<organism evidence="6 7">
    <name type="scientific">Thermobifida alba</name>
    <name type="common">Thermomonospora alba</name>
    <dbReference type="NCBI Taxonomy" id="53522"/>
    <lineage>
        <taxon>Bacteria</taxon>
        <taxon>Bacillati</taxon>
        <taxon>Actinomycetota</taxon>
        <taxon>Actinomycetes</taxon>
        <taxon>Streptosporangiales</taxon>
        <taxon>Nocardiopsidaceae</taxon>
        <taxon>Thermobifida</taxon>
    </lineage>
</organism>
<dbReference type="Pfam" id="PF03777">
    <property type="entry name" value="ChpA-C"/>
    <property type="match status" value="1"/>
</dbReference>
<feature type="chain" id="PRO_5045935939" evidence="4">
    <location>
        <begin position="26"/>
        <end position="82"/>
    </location>
</feature>
<keyword evidence="1" id="KW-0134">Cell wall</keyword>
<feature type="signal peptide" evidence="4">
    <location>
        <begin position="1"/>
        <end position="25"/>
    </location>
</feature>
<keyword evidence="7" id="KW-1185">Reference proteome</keyword>
<keyword evidence="4" id="KW-0732">Signal</keyword>
<evidence type="ECO:0000256" key="2">
    <source>
        <dbReference type="ARBA" id="ARBA00022889"/>
    </source>
</evidence>
<dbReference type="InterPro" id="IPR005528">
    <property type="entry name" value="ChpA-H"/>
</dbReference>